<evidence type="ECO:0000313" key="3">
    <source>
        <dbReference type="Proteomes" id="UP000762676"/>
    </source>
</evidence>
<dbReference type="PROSITE" id="PS51406">
    <property type="entry name" value="FIBRINOGEN_C_2"/>
    <property type="match status" value="1"/>
</dbReference>
<protein>
    <submittedName>
        <fullName evidence="2">Angiopoietin-related protein 7</fullName>
    </submittedName>
</protein>
<reference evidence="2 3" key="1">
    <citation type="journal article" date="2021" name="Elife">
        <title>Chloroplast acquisition without the gene transfer in kleptoplastic sea slugs, Plakobranchus ocellatus.</title>
        <authorList>
            <person name="Maeda T."/>
            <person name="Takahashi S."/>
            <person name="Yoshida T."/>
            <person name="Shimamura S."/>
            <person name="Takaki Y."/>
            <person name="Nagai Y."/>
            <person name="Toyoda A."/>
            <person name="Suzuki Y."/>
            <person name="Arimoto A."/>
            <person name="Ishii H."/>
            <person name="Satoh N."/>
            <person name="Nishiyama T."/>
            <person name="Hasebe M."/>
            <person name="Maruyama T."/>
            <person name="Minagawa J."/>
            <person name="Obokata J."/>
            <person name="Shigenobu S."/>
        </authorList>
    </citation>
    <scope>NUCLEOTIDE SEQUENCE [LARGE SCALE GENOMIC DNA]</scope>
</reference>
<dbReference type="SMART" id="SM00186">
    <property type="entry name" value="FBG"/>
    <property type="match status" value="1"/>
</dbReference>
<dbReference type="Pfam" id="PF00147">
    <property type="entry name" value="Fibrinogen_C"/>
    <property type="match status" value="1"/>
</dbReference>
<comment type="caution">
    <text evidence="2">The sequence shown here is derived from an EMBL/GenBank/DDBJ whole genome shotgun (WGS) entry which is preliminary data.</text>
</comment>
<dbReference type="InterPro" id="IPR050373">
    <property type="entry name" value="Fibrinogen_C-term_domain"/>
</dbReference>
<dbReference type="SUPFAM" id="SSF56496">
    <property type="entry name" value="Fibrinogen C-terminal domain-like"/>
    <property type="match status" value="1"/>
</dbReference>
<proteinExistence type="predicted"/>
<accession>A0AAV4IUA5</accession>
<dbReference type="InterPro" id="IPR036056">
    <property type="entry name" value="Fibrinogen-like_C"/>
</dbReference>
<dbReference type="InterPro" id="IPR014716">
    <property type="entry name" value="Fibrinogen_a/b/g_C_1"/>
</dbReference>
<sequence>MSYYYNYCVTIYLPVEQRPHELRVEITSDGKDYVALYKTFKLENEADNYRIRLGTATSSIDDGTGNSGLSFHNNAGFSTFDRDNDKCHSHCAVTLKCGWWFKCCHCSKLNAQWKDGRAQDAWYNGTKWMSATRTEMKIRPL</sequence>
<dbReference type="InterPro" id="IPR002181">
    <property type="entry name" value="Fibrinogen_a/b/g_C_dom"/>
</dbReference>
<dbReference type="Proteomes" id="UP000762676">
    <property type="component" value="Unassembled WGS sequence"/>
</dbReference>
<gene>
    <name evidence="2" type="ORF">ElyMa_003152700</name>
</gene>
<dbReference type="AlphaFoldDB" id="A0AAV4IUA5"/>
<dbReference type="PANTHER" id="PTHR19143:SF444">
    <property type="entry name" value="PROTEIN SCABROUS"/>
    <property type="match status" value="1"/>
</dbReference>
<evidence type="ECO:0000313" key="2">
    <source>
        <dbReference type="EMBL" id="GFS14029.1"/>
    </source>
</evidence>
<name>A0AAV4IUA5_9GAST</name>
<evidence type="ECO:0000259" key="1">
    <source>
        <dbReference type="PROSITE" id="PS51406"/>
    </source>
</evidence>
<keyword evidence="3" id="KW-1185">Reference proteome</keyword>
<dbReference type="Gene3D" id="3.90.215.10">
    <property type="entry name" value="Gamma Fibrinogen, chain A, domain 1"/>
    <property type="match status" value="1"/>
</dbReference>
<dbReference type="PANTHER" id="PTHR19143">
    <property type="entry name" value="FIBRINOGEN/TENASCIN/ANGIOPOEITIN"/>
    <property type="match status" value="1"/>
</dbReference>
<dbReference type="EMBL" id="BMAT01006498">
    <property type="protein sequence ID" value="GFS14029.1"/>
    <property type="molecule type" value="Genomic_DNA"/>
</dbReference>
<feature type="domain" description="Fibrinogen C-terminal" evidence="1">
    <location>
        <begin position="1"/>
        <end position="141"/>
    </location>
</feature>
<dbReference type="GO" id="GO:0005615">
    <property type="term" value="C:extracellular space"/>
    <property type="evidence" value="ECO:0007669"/>
    <property type="project" value="TreeGrafter"/>
</dbReference>
<organism evidence="2 3">
    <name type="scientific">Elysia marginata</name>
    <dbReference type="NCBI Taxonomy" id="1093978"/>
    <lineage>
        <taxon>Eukaryota</taxon>
        <taxon>Metazoa</taxon>
        <taxon>Spiralia</taxon>
        <taxon>Lophotrochozoa</taxon>
        <taxon>Mollusca</taxon>
        <taxon>Gastropoda</taxon>
        <taxon>Heterobranchia</taxon>
        <taxon>Euthyneura</taxon>
        <taxon>Panpulmonata</taxon>
        <taxon>Sacoglossa</taxon>
        <taxon>Placobranchoidea</taxon>
        <taxon>Plakobranchidae</taxon>
        <taxon>Elysia</taxon>
    </lineage>
</organism>